<keyword evidence="7" id="KW-1185">Reference proteome</keyword>
<keyword evidence="1" id="KW-0285">Flavoprotein</keyword>
<keyword evidence="2" id="KW-0288">FMN</keyword>
<dbReference type="GO" id="GO:0010181">
    <property type="term" value="F:FMN binding"/>
    <property type="evidence" value="ECO:0007669"/>
    <property type="project" value="InterPro"/>
</dbReference>
<accession>A0A1N7NGS5</accession>
<keyword evidence="3" id="KW-1133">Transmembrane helix</keyword>
<evidence type="ECO:0000259" key="5">
    <source>
        <dbReference type="PROSITE" id="PS51384"/>
    </source>
</evidence>
<evidence type="ECO:0000313" key="7">
    <source>
        <dbReference type="Proteomes" id="UP000185999"/>
    </source>
</evidence>
<dbReference type="InterPro" id="IPR001709">
    <property type="entry name" value="Flavoprot_Pyr_Nucl_cyt_Rdtase"/>
</dbReference>
<dbReference type="RefSeq" id="WP_054342172.1">
    <property type="nucleotide sequence ID" value="NZ_FTOE01000009.1"/>
</dbReference>
<feature type="transmembrane region" description="Helical" evidence="3">
    <location>
        <begin position="289"/>
        <end position="315"/>
    </location>
</feature>
<dbReference type="SUPFAM" id="SSF63380">
    <property type="entry name" value="Riboflavin synthase domain-like"/>
    <property type="match status" value="1"/>
</dbReference>
<dbReference type="InterPro" id="IPR001433">
    <property type="entry name" value="OxRdtase_FAD/NAD-bd"/>
</dbReference>
<dbReference type="EMBL" id="FTOE01000009">
    <property type="protein sequence ID" value="SIS97585.1"/>
    <property type="molecule type" value="Genomic_DNA"/>
</dbReference>
<dbReference type="PRINTS" id="PR00371">
    <property type="entry name" value="FPNCR"/>
</dbReference>
<dbReference type="SUPFAM" id="SSF52218">
    <property type="entry name" value="Flavoproteins"/>
    <property type="match status" value="1"/>
</dbReference>
<evidence type="ECO:0000256" key="2">
    <source>
        <dbReference type="ARBA" id="ARBA00022643"/>
    </source>
</evidence>
<reference evidence="7" key="1">
    <citation type="submission" date="2017-01" db="EMBL/GenBank/DDBJ databases">
        <authorList>
            <person name="Varghese N."/>
            <person name="Submissions S."/>
        </authorList>
    </citation>
    <scope>NUCLEOTIDE SEQUENCE [LARGE SCALE GENOMIC DNA]</scope>
    <source>
        <strain evidence="7">DSM 22306</strain>
    </source>
</reference>
<feature type="domain" description="FAD-binding FR-type" evidence="5">
    <location>
        <begin position="484"/>
        <end position="607"/>
    </location>
</feature>
<dbReference type="InterPro" id="IPR005625">
    <property type="entry name" value="PepSY-ass_TM"/>
</dbReference>
<keyword evidence="3" id="KW-0472">Membrane</keyword>
<dbReference type="InterPro" id="IPR039261">
    <property type="entry name" value="FNR_nucleotide-bd"/>
</dbReference>
<dbReference type="Proteomes" id="UP000185999">
    <property type="component" value="Unassembled WGS sequence"/>
</dbReference>
<dbReference type="CDD" id="cd06201">
    <property type="entry name" value="SiR_like2"/>
    <property type="match status" value="1"/>
</dbReference>
<evidence type="ECO:0000256" key="1">
    <source>
        <dbReference type="ARBA" id="ARBA00022630"/>
    </source>
</evidence>
<dbReference type="PROSITE" id="PS50902">
    <property type="entry name" value="FLAVODOXIN_LIKE"/>
    <property type="match status" value="1"/>
</dbReference>
<dbReference type="PANTHER" id="PTHR19384">
    <property type="entry name" value="NITRIC OXIDE SYNTHASE-RELATED"/>
    <property type="match status" value="1"/>
</dbReference>
<dbReference type="InterPro" id="IPR017927">
    <property type="entry name" value="FAD-bd_FR_type"/>
</dbReference>
<proteinExistence type="predicted"/>
<keyword evidence="3" id="KW-0812">Transmembrane</keyword>
<sequence>MLRKFHSWSGLMAALLVVLLSITGAVLSVNPFLERTQAKVAGTSSISVAELTGKIASRYPGAEQIQRTPSGSIIVYFTADGQTGADLINPITGKTIGTYSTSPIMVWVKNLHRSYLLDTPGRVGAGIGAFLMLLLTFSGAFMLANRLGGWRHILRPLQGSFKQRLHCQVGRVAVLGLLLSASTGLYMSAVTFELIPPHQSAEPAFPENVKGGVPASVDTLPALKAISVTEIRELIYPYPQDQSDVYSITTDQGRGFIDQATGELLSYQPYGSKQNIYEFIYKLHTGEGLWWLGLLVGLSALTVPLMTWTGIQVWWSRKKSATTIKNNTAARLADTVILVGSESNSTWGFAKTLHDALHLAGYLVHTTAMNSLASNYPHAKRLFILTSTYGDGDAPASASQFMARLEKITDMRQFPVAVLGFGDRQFPQFCQFAKDVEAALTAKGWPQLLPLDTINRQSPQAYARWGEAISKVLDSELTLVHTPVHPRSSTLVLVERVDYGMEVQAPTSVLRFKTPKGYGKGLLSRLLGHFLRRSGLPHFEAGDLVGILAPGTSVPRFYSLASASKDGVLEICVRQHPGGLCSGFLHALSLGDIIEAFIQPNPSFRPAAGKAPIVLIGAGTGIGPLVGFIRNNKAHHPIHLYWGGRCPESDFLYEAELNIYLKDKRLTELIAVFSRVSERSYVQDKIIVDGAELRRLIEKDAQILVCGGRNMAGSVTAALNDIIAPLGIDVLTLKAQGRYREDVY</sequence>
<dbReference type="Gene3D" id="2.40.30.10">
    <property type="entry name" value="Translation factors"/>
    <property type="match status" value="1"/>
</dbReference>
<dbReference type="Pfam" id="PF00258">
    <property type="entry name" value="Flavodoxin_1"/>
    <property type="match status" value="1"/>
</dbReference>
<dbReference type="InterPro" id="IPR017938">
    <property type="entry name" value="Riboflavin_synthase-like_b-brl"/>
</dbReference>
<dbReference type="Pfam" id="PF00175">
    <property type="entry name" value="NAD_binding_1"/>
    <property type="match status" value="1"/>
</dbReference>
<dbReference type="GO" id="GO:0004783">
    <property type="term" value="F:sulfite reductase (NADPH) activity"/>
    <property type="evidence" value="ECO:0007669"/>
    <property type="project" value="TreeGrafter"/>
</dbReference>
<feature type="transmembrane region" description="Helical" evidence="3">
    <location>
        <begin position="123"/>
        <end position="144"/>
    </location>
</feature>
<protein>
    <submittedName>
        <fullName evidence="6">Sulfite reductase (NADPH) flavoprotein alpha-component</fullName>
    </submittedName>
</protein>
<dbReference type="Pfam" id="PF03929">
    <property type="entry name" value="PepSY_TM"/>
    <property type="match status" value="1"/>
</dbReference>
<dbReference type="Gene3D" id="3.40.50.80">
    <property type="entry name" value="Nucleotide-binding domain of ferredoxin-NADP reductase (FNR) module"/>
    <property type="match status" value="1"/>
</dbReference>
<dbReference type="GO" id="GO:0050660">
    <property type="term" value="F:flavin adenine dinucleotide binding"/>
    <property type="evidence" value="ECO:0007669"/>
    <property type="project" value="TreeGrafter"/>
</dbReference>
<dbReference type="OrthoDB" id="9816402at2"/>
<name>A0A1N7NGS5_9GAMM</name>
<dbReference type="GO" id="GO:0005829">
    <property type="term" value="C:cytosol"/>
    <property type="evidence" value="ECO:0007669"/>
    <property type="project" value="TreeGrafter"/>
</dbReference>
<evidence type="ECO:0000256" key="3">
    <source>
        <dbReference type="SAM" id="Phobius"/>
    </source>
</evidence>
<dbReference type="PROSITE" id="PS51384">
    <property type="entry name" value="FAD_FR"/>
    <property type="match status" value="1"/>
</dbReference>
<dbReference type="InterPro" id="IPR029039">
    <property type="entry name" value="Flavoprotein-like_sf"/>
</dbReference>
<evidence type="ECO:0000313" key="6">
    <source>
        <dbReference type="EMBL" id="SIS97585.1"/>
    </source>
</evidence>
<feature type="domain" description="Flavodoxin-like" evidence="4">
    <location>
        <begin position="335"/>
        <end position="470"/>
    </location>
</feature>
<gene>
    <name evidence="6" type="ORF">SAMN05421760_109125</name>
</gene>
<dbReference type="InterPro" id="IPR008254">
    <property type="entry name" value="Flavodoxin/NO_synth"/>
</dbReference>
<organism evidence="6 7">
    <name type="scientific">Neptunomonas antarctica</name>
    <dbReference type="NCBI Taxonomy" id="619304"/>
    <lineage>
        <taxon>Bacteria</taxon>
        <taxon>Pseudomonadati</taxon>
        <taxon>Pseudomonadota</taxon>
        <taxon>Gammaproteobacteria</taxon>
        <taxon>Oceanospirillales</taxon>
        <taxon>Oceanospirillaceae</taxon>
        <taxon>Neptunomonas</taxon>
    </lineage>
</organism>
<dbReference type="STRING" id="619304.SAMN05421760_109125"/>
<dbReference type="SUPFAM" id="SSF52343">
    <property type="entry name" value="Ferredoxin reductase-like, C-terminal NADP-linked domain"/>
    <property type="match status" value="1"/>
</dbReference>
<dbReference type="AlphaFoldDB" id="A0A1N7NGS5"/>
<dbReference type="Gene3D" id="3.40.50.360">
    <property type="match status" value="1"/>
</dbReference>
<evidence type="ECO:0000259" key="4">
    <source>
        <dbReference type="PROSITE" id="PS50902"/>
    </source>
</evidence>